<dbReference type="EMBL" id="JBEDNP010000004">
    <property type="protein sequence ID" value="MEQ3538886.1"/>
    <property type="molecule type" value="Genomic_DNA"/>
</dbReference>
<gene>
    <name evidence="1" type="ORF">WHI96_08645</name>
</gene>
<reference evidence="1 2" key="1">
    <citation type="submission" date="2024-03" db="EMBL/GenBank/DDBJ databases">
        <title>Draft genome sequence of Pseudonocardia tropica JCM 19149.</title>
        <authorList>
            <person name="Butdee W."/>
            <person name="Duangmal K."/>
        </authorList>
    </citation>
    <scope>NUCLEOTIDE SEQUENCE [LARGE SCALE GENOMIC DNA]</scope>
    <source>
        <strain evidence="1 2">JCM 19149</strain>
    </source>
</reference>
<accession>A0ABV1JSG5</accession>
<organism evidence="1 2">
    <name type="scientific">Pseudonocardia tropica</name>
    <dbReference type="NCBI Taxonomy" id="681289"/>
    <lineage>
        <taxon>Bacteria</taxon>
        <taxon>Bacillati</taxon>
        <taxon>Actinomycetota</taxon>
        <taxon>Actinomycetes</taxon>
        <taxon>Pseudonocardiales</taxon>
        <taxon>Pseudonocardiaceae</taxon>
        <taxon>Pseudonocardia</taxon>
    </lineage>
</organism>
<evidence type="ECO:0000313" key="1">
    <source>
        <dbReference type="EMBL" id="MEQ3538886.1"/>
    </source>
</evidence>
<sequence length="212" mass="23196">MTDMWDDLVEAPDATEILGDLHEVATSVFDLCYDGSEPEWAAWAWSILTRAGLAAAGTEYERGELVLRLLALNMFHRELCARTLDLGVPGEWDVDPDRVLGDHPRLHPVLLGVIVERRSLDLADSTDPGDLDFDVSVAATALDALVRSEYRRVVPLLVTAVGPVDLAASVWASTRSEVRFPLPDSEVRALTGDPTPRGRAAIDWVRGGARRS</sequence>
<dbReference type="Proteomes" id="UP001464923">
    <property type="component" value="Unassembled WGS sequence"/>
</dbReference>
<comment type="caution">
    <text evidence="1">The sequence shown here is derived from an EMBL/GenBank/DDBJ whole genome shotgun (WGS) entry which is preliminary data.</text>
</comment>
<dbReference type="RefSeq" id="WP_345652432.1">
    <property type="nucleotide sequence ID" value="NZ_BAABLY010000082.1"/>
</dbReference>
<proteinExistence type="predicted"/>
<protein>
    <submittedName>
        <fullName evidence="1">Uncharacterized protein</fullName>
    </submittedName>
</protein>
<name>A0ABV1JSG5_9PSEU</name>
<evidence type="ECO:0000313" key="2">
    <source>
        <dbReference type="Proteomes" id="UP001464923"/>
    </source>
</evidence>
<keyword evidence="2" id="KW-1185">Reference proteome</keyword>